<evidence type="ECO:0000256" key="3">
    <source>
        <dbReference type="ARBA" id="ARBA00022692"/>
    </source>
</evidence>
<dbReference type="PANTHER" id="PTHR30250:SF11">
    <property type="entry name" value="O-ANTIGEN TRANSPORTER-RELATED"/>
    <property type="match status" value="1"/>
</dbReference>
<dbReference type="EMBL" id="CP028923">
    <property type="protein sequence ID" value="QCK14361.1"/>
    <property type="molecule type" value="Genomic_DNA"/>
</dbReference>
<feature type="transmembrane region" description="Helical" evidence="6">
    <location>
        <begin position="276"/>
        <end position="296"/>
    </location>
</feature>
<feature type="transmembrane region" description="Helical" evidence="6">
    <location>
        <begin position="49"/>
        <end position="69"/>
    </location>
</feature>
<feature type="transmembrane region" description="Helical" evidence="6">
    <location>
        <begin position="316"/>
        <end position="335"/>
    </location>
</feature>
<organism evidence="7 8">
    <name type="scientific">Mangrovivirga cuniculi</name>
    <dbReference type="NCBI Taxonomy" id="2715131"/>
    <lineage>
        <taxon>Bacteria</taxon>
        <taxon>Pseudomonadati</taxon>
        <taxon>Bacteroidota</taxon>
        <taxon>Cytophagia</taxon>
        <taxon>Cytophagales</taxon>
        <taxon>Mangrovivirgaceae</taxon>
        <taxon>Mangrovivirga</taxon>
    </lineage>
</organism>
<sequence>MIVNPLKKLAGETVIYGVPTILGRFLYFLLIKLHTSVLTEGEYGTYTYLYSYTAFFLVLYTMGMETSYFRFATKHDEKTAYNSSFSFLLITGILISSVLWFGSDFWALSIGDPNYSEFIKWLALILFVDAITAIPFARLRLQNKAIKFASAKLLSIFIQIGIQVFFLWFCEAVLEGKIFQSWRPFISKIYNPENPLPYLFAANLIGNGIAIIVLFKTMFDVKINISKKILKPMLIYALPIMAMGLTGMANDNLDKILMELRLPDNFYEGLSSKEALGVYSAAFKLSMVMGIAVQAFRFAGEPFFFSQSTEKNSPKLFATVTYFFMVFAVLIWIGISLNIQLISDILLGDDVFKSALFIVPFLLFGKLLYGLYVNLSIWFKLSDKTYFGTLLSFAGAIVTFLGNFFFIPYFGYWASAVTLILSYLTMVILSAILGQRHFPVPYNWFRIVLYVIGGGLTIYLTYFFDLQNGISGILITGVIVLAIFLAERKRIAVKTD</sequence>
<keyword evidence="5 6" id="KW-0472">Membrane</keyword>
<dbReference type="Proteomes" id="UP000298616">
    <property type="component" value="Chromosome"/>
</dbReference>
<evidence type="ECO:0000313" key="8">
    <source>
        <dbReference type="Proteomes" id="UP000298616"/>
    </source>
</evidence>
<dbReference type="KEGG" id="fpf:DCC35_06190"/>
<keyword evidence="4 6" id="KW-1133">Transmembrane helix</keyword>
<dbReference type="OrthoDB" id="9814608at2"/>
<evidence type="ECO:0000256" key="1">
    <source>
        <dbReference type="ARBA" id="ARBA00004651"/>
    </source>
</evidence>
<evidence type="ECO:0000256" key="5">
    <source>
        <dbReference type="ARBA" id="ARBA00023136"/>
    </source>
</evidence>
<comment type="subcellular location">
    <subcellularLocation>
        <location evidence="1">Cell membrane</location>
        <topology evidence="1">Multi-pass membrane protein</topology>
    </subcellularLocation>
</comment>
<feature type="transmembrane region" description="Helical" evidence="6">
    <location>
        <begin position="385"/>
        <end position="406"/>
    </location>
</feature>
<evidence type="ECO:0000256" key="6">
    <source>
        <dbReference type="SAM" id="Phobius"/>
    </source>
</evidence>
<feature type="transmembrane region" description="Helical" evidence="6">
    <location>
        <begin position="412"/>
        <end position="432"/>
    </location>
</feature>
<evidence type="ECO:0000256" key="2">
    <source>
        <dbReference type="ARBA" id="ARBA00022475"/>
    </source>
</evidence>
<feature type="transmembrane region" description="Helical" evidence="6">
    <location>
        <begin position="198"/>
        <end position="217"/>
    </location>
</feature>
<name>A0A4D7JFD1_9BACT</name>
<feature type="transmembrane region" description="Helical" evidence="6">
    <location>
        <begin position="229"/>
        <end position="249"/>
    </location>
</feature>
<feature type="transmembrane region" description="Helical" evidence="6">
    <location>
        <begin position="355"/>
        <end position="373"/>
    </location>
</feature>
<evidence type="ECO:0000313" key="7">
    <source>
        <dbReference type="EMBL" id="QCK14361.1"/>
    </source>
</evidence>
<protein>
    <submittedName>
        <fullName evidence="7">Polysaccharide biosynthesis protein</fullName>
    </submittedName>
</protein>
<dbReference type="GO" id="GO:0005886">
    <property type="term" value="C:plasma membrane"/>
    <property type="evidence" value="ECO:0007669"/>
    <property type="project" value="UniProtKB-SubCell"/>
</dbReference>
<reference evidence="7 8" key="1">
    <citation type="submission" date="2018-04" db="EMBL/GenBank/DDBJ databases">
        <title>Complete genome uncultured novel isolate.</title>
        <authorList>
            <person name="Merlino G."/>
        </authorList>
    </citation>
    <scope>NUCLEOTIDE SEQUENCE [LARGE SCALE GENOMIC DNA]</scope>
    <source>
        <strain evidence="8">R1DC9</strain>
    </source>
</reference>
<evidence type="ECO:0000256" key="4">
    <source>
        <dbReference type="ARBA" id="ARBA00022989"/>
    </source>
</evidence>
<feature type="transmembrane region" description="Helical" evidence="6">
    <location>
        <begin position="81"/>
        <end position="101"/>
    </location>
</feature>
<feature type="transmembrane region" description="Helical" evidence="6">
    <location>
        <begin position="9"/>
        <end position="29"/>
    </location>
</feature>
<dbReference type="InterPro" id="IPR050833">
    <property type="entry name" value="Poly_Biosynth_Transport"/>
</dbReference>
<feature type="transmembrane region" description="Helical" evidence="6">
    <location>
        <begin position="153"/>
        <end position="174"/>
    </location>
</feature>
<gene>
    <name evidence="7" type="ORF">DCC35_06190</name>
</gene>
<feature type="transmembrane region" description="Helical" evidence="6">
    <location>
        <begin position="470"/>
        <end position="486"/>
    </location>
</feature>
<keyword evidence="8" id="KW-1185">Reference proteome</keyword>
<feature type="transmembrane region" description="Helical" evidence="6">
    <location>
        <begin position="121"/>
        <end position="141"/>
    </location>
</feature>
<keyword evidence="3 6" id="KW-0812">Transmembrane</keyword>
<dbReference type="PANTHER" id="PTHR30250">
    <property type="entry name" value="PST FAMILY PREDICTED COLANIC ACID TRANSPORTER"/>
    <property type="match status" value="1"/>
</dbReference>
<proteinExistence type="predicted"/>
<dbReference type="AlphaFoldDB" id="A0A4D7JFD1"/>
<keyword evidence="2" id="KW-1003">Cell membrane</keyword>
<feature type="transmembrane region" description="Helical" evidence="6">
    <location>
        <begin position="444"/>
        <end position="464"/>
    </location>
</feature>
<dbReference type="Pfam" id="PF13440">
    <property type="entry name" value="Polysacc_synt_3"/>
    <property type="match status" value="1"/>
</dbReference>
<accession>A0A4D7JFD1</accession>